<accession>A0AC35FQP7</accession>
<dbReference type="Proteomes" id="UP000887580">
    <property type="component" value="Unplaced"/>
</dbReference>
<evidence type="ECO:0000313" key="2">
    <source>
        <dbReference type="WBParaSite" id="PS1159_v2.g19913.t1"/>
    </source>
</evidence>
<proteinExistence type="predicted"/>
<dbReference type="WBParaSite" id="PS1159_v2.g19913.t1">
    <property type="protein sequence ID" value="PS1159_v2.g19913.t1"/>
    <property type="gene ID" value="PS1159_v2.g19913"/>
</dbReference>
<reference evidence="2" key="1">
    <citation type="submission" date="2022-11" db="UniProtKB">
        <authorList>
            <consortium name="WormBaseParasite"/>
        </authorList>
    </citation>
    <scope>IDENTIFICATION</scope>
</reference>
<organism evidence="1 2">
    <name type="scientific">Panagrolaimus sp. PS1159</name>
    <dbReference type="NCBI Taxonomy" id="55785"/>
    <lineage>
        <taxon>Eukaryota</taxon>
        <taxon>Metazoa</taxon>
        <taxon>Ecdysozoa</taxon>
        <taxon>Nematoda</taxon>
        <taxon>Chromadorea</taxon>
        <taxon>Rhabditida</taxon>
        <taxon>Tylenchina</taxon>
        <taxon>Panagrolaimomorpha</taxon>
        <taxon>Panagrolaimoidea</taxon>
        <taxon>Panagrolaimidae</taxon>
        <taxon>Panagrolaimus</taxon>
    </lineage>
</organism>
<protein>
    <submittedName>
        <fullName evidence="2">Uncharacterized protein</fullName>
    </submittedName>
</protein>
<name>A0AC35FQP7_9BILA</name>
<evidence type="ECO:0000313" key="1">
    <source>
        <dbReference type="Proteomes" id="UP000887580"/>
    </source>
</evidence>
<sequence length="487" mass="56281">MFKFTLSKKLRANTVAVFAINFKKIAVLTNNKIELDNDDYFVHQRKSDVNLWSKSDENSKKSDFLILPKKTQNRWQKGISLNDKCDNNKNSTLSLHISAYETFIESESHSKFNKAFQPFFYEIPRQQNDLNCKPEVMQYKSSQKLLNLNEANFANNKFFVTLDCGFGSFGAIILCLSIFLVTVIHSADGNSTMNENPSRLPLDIDDDHQKLLTDDLNNEKLYEKNSPSSTAYIILKVIIFNMMIISLGSMVFCFRKKSKKSSSKKNEEQQQFSPAKLSSKTVETDDKNKNNKKEKKHGERKTVTKKNERKRQQLKRKTSSSPKKTTEPNEEDSKDYDGAPKPFRRQTGNPRDETELKRKAKVTFLTHFFRKQEEKKKKDDDKRRKNEEAIAAAAQMKTQEQDVILPETAATQQSDKESKKSNKSIKSKETKGSKKQLRTDRTIDRNSGDTVNATQRTEQTQRTAKMSDKERAKMSDKERKSRTVHQN</sequence>